<dbReference type="InterPro" id="IPR021284">
    <property type="entry name" value="DUF2750"/>
</dbReference>
<proteinExistence type="predicted"/>
<keyword evidence="2" id="KW-1185">Reference proteome</keyword>
<evidence type="ECO:0000313" key="2">
    <source>
        <dbReference type="Proteomes" id="UP001157133"/>
    </source>
</evidence>
<sequence length="117" mass="13478">MTEKLLENFLQQVKPDQAIWALCEPSSEDWVVLDSIHFEETDVMPVWSSQEKAQAHCVEEWQSYQAAKITVSQWLEFWVEDLSQDNIVIGVDWADDSDCLELGLDEFSQQLAGIETL</sequence>
<name>A0ABQ6GZW5_9GAMM</name>
<organism evidence="1 2">
    <name type="scientific">Thalassotalea eurytherma</name>
    <dbReference type="NCBI Taxonomy" id="1144278"/>
    <lineage>
        <taxon>Bacteria</taxon>
        <taxon>Pseudomonadati</taxon>
        <taxon>Pseudomonadota</taxon>
        <taxon>Gammaproteobacteria</taxon>
        <taxon>Alteromonadales</taxon>
        <taxon>Colwelliaceae</taxon>
        <taxon>Thalassotalea</taxon>
    </lineage>
</organism>
<evidence type="ECO:0008006" key="3">
    <source>
        <dbReference type="Google" id="ProtNLM"/>
    </source>
</evidence>
<dbReference type="Pfam" id="PF11042">
    <property type="entry name" value="DUF2750"/>
    <property type="match status" value="1"/>
</dbReference>
<dbReference type="Proteomes" id="UP001157133">
    <property type="component" value="Unassembled WGS sequence"/>
</dbReference>
<dbReference type="RefSeq" id="WP_284206191.1">
    <property type="nucleotide sequence ID" value="NZ_BSSU01000002.1"/>
</dbReference>
<evidence type="ECO:0000313" key="1">
    <source>
        <dbReference type="EMBL" id="GLX80869.1"/>
    </source>
</evidence>
<protein>
    <recommendedName>
        <fullName evidence="3">DUF2750 domain-containing protein</fullName>
    </recommendedName>
</protein>
<gene>
    <name evidence="1" type="ORF">theurythT_03210</name>
</gene>
<comment type="caution">
    <text evidence="1">The sequence shown here is derived from an EMBL/GenBank/DDBJ whole genome shotgun (WGS) entry which is preliminary data.</text>
</comment>
<accession>A0ABQ6GZW5</accession>
<dbReference type="EMBL" id="BSSU01000002">
    <property type="protein sequence ID" value="GLX80869.1"/>
    <property type="molecule type" value="Genomic_DNA"/>
</dbReference>
<reference evidence="1 2" key="1">
    <citation type="submission" date="2023-03" db="EMBL/GenBank/DDBJ databases">
        <title>Draft genome sequence of Thalassotalea eurytherma JCM 18482T.</title>
        <authorList>
            <person name="Sawabe T."/>
        </authorList>
    </citation>
    <scope>NUCLEOTIDE SEQUENCE [LARGE SCALE GENOMIC DNA]</scope>
    <source>
        <strain evidence="1 2">JCM 18482</strain>
    </source>
</reference>